<dbReference type="Proteomes" id="UP000283509">
    <property type="component" value="Unassembled WGS sequence"/>
</dbReference>
<feature type="region of interest" description="Disordered" evidence="1">
    <location>
        <begin position="345"/>
        <end position="388"/>
    </location>
</feature>
<proteinExistence type="predicted"/>
<feature type="compositionally biased region" description="Polar residues" evidence="1">
    <location>
        <begin position="201"/>
        <end position="265"/>
    </location>
</feature>
<feature type="non-terminal residue" evidence="2">
    <location>
        <position position="1"/>
    </location>
</feature>
<name>A0A3R7LUV2_PENVA</name>
<dbReference type="AlphaFoldDB" id="A0A3R7LUV2"/>
<feature type="region of interest" description="Disordered" evidence="1">
    <location>
        <begin position="100"/>
        <end position="142"/>
    </location>
</feature>
<organism evidence="2 3">
    <name type="scientific">Penaeus vannamei</name>
    <name type="common">Whiteleg shrimp</name>
    <name type="synonym">Litopenaeus vannamei</name>
    <dbReference type="NCBI Taxonomy" id="6689"/>
    <lineage>
        <taxon>Eukaryota</taxon>
        <taxon>Metazoa</taxon>
        <taxon>Ecdysozoa</taxon>
        <taxon>Arthropoda</taxon>
        <taxon>Crustacea</taxon>
        <taxon>Multicrustacea</taxon>
        <taxon>Malacostraca</taxon>
        <taxon>Eumalacostraca</taxon>
        <taxon>Eucarida</taxon>
        <taxon>Decapoda</taxon>
        <taxon>Dendrobranchiata</taxon>
        <taxon>Penaeoidea</taxon>
        <taxon>Penaeidae</taxon>
        <taxon>Penaeus</taxon>
    </lineage>
</organism>
<feature type="compositionally biased region" description="Low complexity" evidence="1">
    <location>
        <begin position="293"/>
        <end position="306"/>
    </location>
</feature>
<accession>A0A3R7LUV2</accession>
<feature type="region of interest" description="Disordered" evidence="1">
    <location>
        <begin position="165"/>
        <end position="276"/>
    </location>
</feature>
<sequence length="411" mass="45617">WLRVNVEQMDEIRASQDSATRPTVLDCCRFPSRKAAPGTTAVEEQEAFEDLVNTFGTRNKNFPGGFEDDLHLADPTMGEPQGDGEYDEAFNEPLGIEDEFCDRSASGNLPQNLSHAHGHSYSLSPQHQNGGGAYAGRNYSNSPALTDQHQVWNSGRKEFKESQALTGVQGHQFQRPGSEGSAPQSLPVGQASRFQRPPQGPQVTQGNPCQGVLSGQGNQFQGPPSTQVNRFQRPLSAQGNQVQRPPVAQHNQFQRPPQIKGNQFQRPPHTEGIQFQRPPNEQVNQIHELSSRQFQQPQYTQNNQFQRPPNTQVSQIQKSSVLQGYQLQPPPYTQGNRLQRPSSQFLRAPACQSQRPSGTQGSQLQRPPFLQNNQIQRPPNVQSVPKSSRLSVSKAFRYTGQPAPTASIFAE</sequence>
<comment type="caution">
    <text evidence="2">The sequence shown here is derived from an EMBL/GenBank/DDBJ whole genome shotgun (WGS) entry which is preliminary data.</text>
</comment>
<gene>
    <name evidence="2" type="ORF">C7M84_017058</name>
</gene>
<keyword evidence="3" id="KW-1185">Reference proteome</keyword>
<reference evidence="2 3" key="1">
    <citation type="submission" date="2018-04" db="EMBL/GenBank/DDBJ databases">
        <authorList>
            <person name="Zhang X."/>
            <person name="Yuan J."/>
            <person name="Li F."/>
            <person name="Xiang J."/>
        </authorList>
    </citation>
    <scope>NUCLEOTIDE SEQUENCE [LARGE SCALE GENOMIC DNA]</scope>
    <source>
        <tissue evidence="2">Muscle</tissue>
    </source>
</reference>
<feature type="region of interest" description="Disordered" evidence="1">
    <location>
        <begin position="293"/>
        <end position="317"/>
    </location>
</feature>
<dbReference type="EMBL" id="QCYY01003158">
    <property type="protein sequence ID" value="ROT65004.1"/>
    <property type="molecule type" value="Genomic_DNA"/>
</dbReference>
<protein>
    <submittedName>
        <fullName evidence="2">Putative N66 matrix protein-like</fullName>
    </submittedName>
</protein>
<evidence type="ECO:0000313" key="3">
    <source>
        <dbReference type="Proteomes" id="UP000283509"/>
    </source>
</evidence>
<feature type="compositionally biased region" description="Polar residues" evidence="1">
    <location>
        <begin position="105"/>
        <end position="114"/>
    </location>
</feature>
<feature type="compositionally biased region" description="Polar residues" evidence="1">
    <location>
        <begin position="307"/>
        <end position="317"/>
    </location>
</feature>
<dbReference type="OrthoDB" id="10620790at2759"/>
<reference evidence="2 3" key="2">
    <citation type="submission" date="2019-01" db="EMBL/GenBank/DDBJ databases">
        <title>The decoding of complex shrimp genome reveals the adaptation for benthos swimmer, frequently molting mechanism and breeding impact on genome.</title>
        <authorList>
            <person name="Sun Y."/>
            <person name="Gao Y."/>
            <person name="Yu Y."/>
        </authorList>
    </citation>
    <scope>NUCLEOTIDE SEQUENCE [LARGE SCALE GENOMIC DNA]</scope>
    <source>
        <tissue evidence="2">Muscle</tissue>
    </source>
</reference>
<evidence type="ECO:0000256" key="1">
    <source>
        <dbReference type="SAM" id="MobiDB-lite"/>
    </source>
</evidence>
<evidence type="ECO:0000313" key="2">
    <source>
        <dbReference type="EMBL" id="ROT65004.1"/>
    </source>
</evidence>